<dbReference type="eggNOG" id="ENOG502Z90A">
    <property type="taxonomic scope" value="Bacteria"/>
</dbReference>
<protein>
    <submittedName>
        <fullName evidence="1">Uncharacterized protein</fullName>
    </submittedName>
</protein>
<reference evidence="1" key="1">
    <citation type="submission" date="2006-03" db="EMBL/GenBank/DDBJ databases">
        <title>Complete sequence of Rhodopseudomonas palustris BisB18.</title>
        <authorList>
            <consortium name="US DOE Joint Genome Institute"/>
            <person name="Copeland A."/>
            <person name="Lucas S."/>
            <person name="Lapidus A."/>
            <person name="Barry K."/>
            <person name="Detter J.C."/>
            <person name="Glavina del Rio T."/>
            <person name="Hammon N."/>
            <person name="Israni S."/>
            <person name="Dalin E."/>
            <person name="Tice H."/>
            <person name="Pitluck S."/>
            <person name="Chain P."/>
            <person name="Malfatti S."/>
            <person name="Shin M."/>
            <person name="Vergez L."/>
            <person name="Schmutz J."/>
            <person name="Larimer F."/>
            <person name="Land M."/>
            <person name="Hauser L."/>
            <person name="Pelletier D.A."/>
            <person name="Kyrpides N."/>
            <person name="Anderson I."/>
            <person name="Oda Y."/>
            <person name="Harwood C.S."/>
            <person name="Richardson P."/>
        </authorList>
    </citation>
    <scope>NUCLEOTIDE SEQUENCE [LARGE SCALE GENOMIC DNA]</scope>
    <source>
        <strain evidence="1">BisB18</strain>
    </source>
</reference>
<gene>
    <name evidence="1" type="ordered locus">RPC_2924</name>
</gene>
<dbReference type="OrthoDB" id="8248741at2"/>
<name>Q213G6_RHOPB</name>
<organism evidence="1">
    <name type="scientific">Rhodopseudomonas palustris (strain BisB18)</name>
    <dbReference type="NCBI Taxonomy" id="316056"/>
    <lineage>
        <taxon>Bacteria</taxon>
        <taxon>Pseudomonadati</taxon>
        <taxon>Pseudomonadota</taxon>
        <taxon>Alphaproteobacteria</taxon>
        <taxon>Hyphomicrobiales</taxon>
        <taxon>Nitrobacteraceae</taxon>
        <taxon>Rhodopseudomonas</taxon>
    </lineage>
</organism>
<dbReference type="AlphaFoldDB" id="Q213G6"/>
<dbReference type="HOGENOM" id="CLU_006743_0_0_5"/>
<dbReference type="EMBL" id="CP000301">
    <property type="protein sequence ID" value="ABD88470.1"/>
    <property type="molecule type" value="Genomic_DNA"/>
</dbReference>
<dbReference type="STRING" id="316056.RPC_2924"/>
<dbReference type="RefSeq" id="WP_011473365.1">
    <property type="nucleotide sequence ID" value="NC_007925.1"/>
</dbReference>
<dbReference type="KEGG" id="rpc:RPC_2924"/>
<evidence type="ECO:0000313" key="1">
    <source>
        <dbReference type="EMBL" id="ABD88470.1"/>
    </source>
</evidence>
<sequence>MAFFAQAAFASLYLGPKTDDDSGYVAFLLADGVPPPGDSIELAAALADQSLSGSFLFSPIPLDFGGNQTAQQTFCQAIWEWLRANFPRGLFWIADPEAVAAAVSVSRFNPPFLGLSAQGNSVIAALVAPIVAPSLVLEVANGVAIALVETTLEFAGTQSANIRFNGAAKPAAEPALSGTLPFRGPKRAAICFSTFIRRQSLNDAWRWGFQTAASKPEAPGGMVSQLMPFAGIAGSTGNDDLGFDVTIDPSDPTNVSGAVKSILLFTGSNRDEARTALASCFRTITGDVVTLYPIGSANVPSGFEPGGLVFTVGQKDANDQDSFQVSPQGDFSIDAPLGADHETAQLLPGLSGIELFSLKPGTEPENASRFRFTSRQPAFAPTYPPKPYSPVAKPVDPDAPLLDKTLMTSWATLLPLPLLGSHIAYAAQPEGSALFGDDPIIAPSYKALLGPKDPGSLLPDDGTLPFPIFPYANVVTQGPAGADALKKFETLVIAPTRRAIIGKAAGAGVASVRAVSARGLAAAADASFNATTPSGLIATVTTEARETRWSKILLGQTVTPAATEMAFNEPTPALQQAFNTNQLFLVVANKDVLVDATKGSFANRLNIENWLLEANIGTSPGYDDYSNVMIVKNISGPLYDPDGPADANLVANPTLWTQRDTFASPSVDGNPPDRGQINPLSSWLQSYFATAARQKGNAYFSKFNAIAKSPDWTGILTLRARIADVPTDLAGIMAGIAYPTQFYAHHFAISISQVKKDGGSIGIDQQSSVFGLIYYVDPGYDEAKPDQPVAPTAGQDYDYRVLTLKVLFENTAVTNFSSFTQITLNNLFGASIDHMGPGGNGYNSIIMAGTYQNNEGKPVYNMSTDKDWTFYFNSSVLNKVEITGAQMNTLSAGSSTSDAAIWFAFGGFMDFFELRTPAVEGVSTPFDLFSFGNNDGQDYRRKGLSFGNLGLLMSYPVATPANRAMTFDATNMRFDMQTSTPRKDSLYSQFALTFEGLIGGDAENGPRQLGYLDLVTDLRLTGVADSIWYGLRYRLDMGSPGQLAGNVGLVSTLLTAWTPASGTDAIPASANLSLPGAGAGAKLISLQTVLSLSVGTLRLTFDTRSNAFLLMMTEIALKFLGLLKIPPNGATSFYLFGNPAAQGSPSGLGWYAIYNNMPAPPKTLSSDLDRL</sequence>
<accession>Q213G6</accession>
<proteinExistence type="predicted"/>